<dbReference type="NCBIfam" id="NF033664">
    <property type="entry name" value="PACE_transport"/>
    <property type="match status" value="1"/>
</dbReference>
<organism evidence="3 4">
    <name type="scientific">Corynebacterium maris DSM 45190</name>
    <dbReference type="NCBI Taxonomy" id="1224163"/>
    <lineage>
        <taxon>Bacteria</taxon>
        <taxon>Bacillati</taxon>
        <taxon>Actinomycetota</taxon>
        <taxon>Actinomycetes</taxon>
        <taxon>Mycobacteriales</taxon>
        <taxon>Corynebacteriaceae</taxon>
        <taxon>Corynebacterium</taxon>
    </lineage>
</organism>
<dbReference type="Proteomes" id="UP000015388">
    <property type="component" value="Chromosome"/>
</dbReference>
<dbReference type="EMBL" id="CP003924">
    <property type="protein sequence ID" value="AGS35499.1"/>
    <property type="molecule type" value="Genomic_DNA"/>
</dbReference>
<evidence type="ECO:0000259" key="2">
    <source>
        <dbReference type="Pfam" id="PF05232"/>
    </source>
</evidence>
<name>S5SWC6_9CORY</name>
<dbReference type="KEGG" id="cmd:B841_10135"/>
<accession>S5SWC6</accession>
<feature type="domain" description="Chlorhexidine efflux transporter" evidence="2">
    <location>
        <begin position="70"/>
        <end position="132"/>
    </location>
</feature>
<feature type="domain" description="Chlorhexidine efflux transporter" evidence="2">
    <location>
        <begin position="3"/>
        <end position="64"/>
    </location>
</feature>
<dbReference type="InterPro" id="IPR007896">
    <property type="entry name" value="BTP_bacteria"/>
</dbReference>
<evidence type="ECO:0000313" key="4">
    <source>
        <dbReference type="Proteomes" id="UP000015388"/>
    </source>
</evidence>
<dbReference type="RefSeq" id="WP_020935432.1">
    <property type="nucleotide sequence ID" value="NC_021915.1"/>
</dbReference>
<keyword evidence="4" id="KW-1185">Reference proteome</keyword>
<reference evidence="3 4" key="1">
    <citation type="submission" date="2012-11" db="EMBL/GenBank/DDBJ databases">
        <title>The complete genome sequence of Corynebacterium maris Coryn-1 (=DSM 45190).</title>
        <authorList>
            <person name="Schaffert L."/>
            <person name="Albersmeier A."/>
            <person name="Kalinowski J."/>
            <person name="Ruckert C."/>
        </authorList>
    </citation>
    <scope>NUCLEOTIDE SEQUENCE [LARGE SCALE GENOMIC DNA]</scope>
    <source>
        <strain evidence="4">Coryn-1</strain>
    </source>
</reference>
<feature type="transmembrane region" description="Helical" evidence="1">
    <location>
        <begin position="106"/>
        <end position="127"/>
    </location>
</feature>
<feature type="transmembrane region" description="Helical" evidence="1">
    <location>
        <begin position="38"/>
        <end position="58"/>
    </location>
</feature>
<dbReference type="OrthoDB" id="1631120at2"/>
<evidence type="ECO:0000313" key="3">
    <source>
        <dbReference type="EMBL" id="AGS35499.1"/>
    </source>
</evidence>
<evidence type="ECO:0000256" key="1">
    <source>
        <dbReference type="SAM" id="Phobius"/>
    </source>
</evidence>
<dbReference type="eggNOG" id="COG4125">
    <property type="taxonomic scope" value="Bacteria"/>
</dbReference>
<dbReference type="Pfam" id="PF05232">
    <property type="entry name" value="BTP"/>
    <property type="match status" value="2"/>
</dbReference>
<keyword evidence="1" id="KW-1133">Transmembrane helix</keyword>
<dbReference type="AlphaFoldDB" id="S5SWC6"/>
<dbReference type="PATRIC" id="fig|1224163.3.peg.2045"/>
<dbReference type="InterPro" id="IPR058208">
    <property type="entry name" value="PACE"/>
</dbReference>
<protein>
    <submittedName>
        <fullName evidence="3">Transmembrane pair domain-containing protein</fullName>
    </submittedName>
</protein>
<gene>
    <name evidence="3" type="ORF">B841_10135</name>
</gene>
<keyword evidence="1" id="KW-0472">Membrane</keyword>
<feature type="transmembrane region" description="Helical" evidence="1">
    <location>
        <begin position="79"/>
        <end position="100"/>
    </location>
</feature>
<sequence length="144" mass="16193">MSPVKRRIIYVLSYEAIAILFVSVSLTLLGLGGGNSTLIAVVSSVVAVIWNFIWNTLFENWEKRQQSQKRTLGRRVVHSLGFEGGLVFFLVPIIALILGVGLVEAFILELGLLIFFLIYTFVFAWVFDRILPPPATVVRQEDPR</sequence>
<proteinExistence type="predicted"/>
<keyword evidence="1 3" id="KW-0812">Transmembrane</keyword>
<feature type="transmembrane region" description="Helical" evidence="1">
    <location>
        <begin position="12"/>
        <end position="32"/>
    </location>
</feature>
<dbReference type="HOGENOM" id="CLU_120004_0_0_11"/>